<feature type="domain" description="U-box" evidence="12">
    <location>
        <begin position="1066"/>
        <end position="1140"/>
    </location>
</feature>
<dbReference type="OrthoDB" id="20295at2759"/>
<accession>A0A1Y2BDA8</accession>
<dbReference type="UniPathway" id="UPA00143"/>
<evidence type="ECO:0000256" key="5">
    <source>
        <dbReference type="ARBA" id="ARBA00007434"/>
    </source>
</evidence>
<dbReference type="Pfam" id="PF04564">
    <property type="entry name" value="U-box"/>
    <property type="match status" value="1"/>
</dbReference>
<comment type="pathway">
    <text evidence="4">Protein modification; protein ubiquitination.</text>
</comment>
<evidence type="ECO:0000259" key="12">
    <source>
        <dbReference type="PROSITE" id="PS51698"/>
    </source>
</evidence>
<feature type="compositionally biased region" description="Low complexity" evidence="11">
    <location>
        <begin position="56"/>
        <end position="86"/>
    </location>
</feature>
<dbReference type="Gene3D" id="3.30.40.10">
    <property type="entry name" value="Zinc/RING finger domain, C3HC4 (zinc finger)"/>
    <property type="match status" value="1"/>
</dbReference>
<dbReference type="GO" id="GO:0000209">
    <property type="term" value="P:protein polyubiquitination"/>
    <property type="evidence" value="ECO:0007669"/>
    <property type="project" value="TreeGrafter"/>
</dbReference>
<dbReference type="EMBL" id="MCFC01000008">
    <property type="protein sequence ID" value="ORY32811.1"/>
    <property type="molecule type" value="Genomic_DNA"/>
</dbReference>
<name>A0A1Y2BDA8_9TREE</name>
<dbReference type="GO" id="GO:0005737">
    <property type="term" value="C:cytoplasm"/>
    <property type="evidence" value="ECO:0007669"/>
    <property type="project" value="UniProtKB-SubCell"/>
</dbReference>
<comment type="similarity">
    <text evidence="5">Belongs to the ubiquitin conjugation factor E4 family.</text>
</comment>
<dbReference type="AlphaFoldDB" id="A0A1Y2BDA8"/>
<dbReference type="Pfam" id="PF10408">
    <property type="entry name" value="Ufd2P_core"/>
    <property type="match status" value="1"/>
</dbReference>
<dbReference type="InterPro" id="IPR013083">
    <property type="entry name" value="Znf_RING/FYVE/PHD"/>
</dbReference>
<dbReference type="GO" id="GO:0006511">
    <property type="term" value="P:ubiquitin-dependent protein catabolic process"/>
    <property type="evidence" value="ECO:0007669"/>
    <property type="project" value="InterPro"/>
</dbReference>
<evidence type="ECO:0000256" key="11">
    <source>
        <dbReference type="SAM" id="MobiDB-lite"/>
    </source>
</evidence>
<gene>
    <name evidence="13" type="ORF">BCR39DRAFT_521708</name>
</gene>
<dbReference type="GO" id="GO:0005634">
    <property type="term" value="C:nucleus"/>
    <property type="evidence" value="ECO:0007669"/>
    <property type="project" value="UniProtKB-SubCell"/>
</dbReference>
<evidence type="ECO:0000256" key="7">
    <source>
        <dbReference type="ARBA" id="ARBA00022490"/>
    </source>
</evidence>
<dbReference type="InParanoid" id="A0A1Y2BDA8"/>
<evidence type="ECO:0000256" key="1">
    <source>
        <dbReference type="ARBA" id="ARBA00000900"/>
    </source>
</evidence>
<dbReference type="PANTHER" id="PTHR13931:SF2">
    <property type="entry name" value="UBIQUITIN CONJUGATION FACTOR E4 B"/>
    <property type="match status" value="1"/>
</dbReference>
<evidence type="ECO:0000256" key="6">
    <source>
        <dbReference type="ARBA" id="ARBA00012483"/>
    </source>
</evidence>
<evidence type="ECO:0000256" key="3">
    <source>
        <dbReference type="ARBA" id="ARBA00004496"/>
    </source>
</evidence>
<evidence type="ECO:0000256" key="9">
    <source>
        <dbReference type="ARBA" id="ARBA00022786"/>
    </source>
</evidence>
<evidence type="ECO:0000256" key="10">
    <source>
        <dbReference type="ARBA" id="ARBA00023242"/>
    </source>
</evidence>
<dbReference type="GO" id="GO:0036503">
    <property type="term" value="P:ERAD pathway"/>
    <property type="evidence" value="ECO:0007669"/>
    <property type="project" value="InterPro"/>
</dbReference>
<dbReference type="PROSITE" id="PS51698">
    <property type="entry name" value="U_BOX"/>
    <property type="match status" value="1"/>
</dbReference>
<dbReference type="InterPro" id="IPR019474">
    <property type="entry name" value="Ub_conjug_fac_E4_core"/>
</dbReference>
<protein>
    <recommendedName>
        <fullName evidence="6">RING-type E3 ubiquitin transferase</fullName>
        <ecNumber evidence="6">2.3.2.27</ecNumber>
    </recommendedName>
</protein>
<dbReference type="PANTHER" id="PTHR13931">
    <property type="entry name" value="UBIQUITINATION FACTOR E4"/>
    <property type="match status" value="1"/>
</dbReference>
<keyword evidence="10" id="KW-0539">Nucleus</keyword>
<keyword evidence="9" id="KW-0833">Ubl conjugation pathway</keyword>
<keyword evidence="7" id="KW-0963">Cytoplasm</keyword>
<dbReference type="EC" id="2.3.2.27" evidence="6"/>
<dbReference type="SUPFAM" id="SSF57850">
    <property type="entry name" value="RING/U-box"/>
    <property type="match status" value="1"/>
</dbReference>
<comment type="catalytic activity">
    <reaction evidence="1">
        <text>S-ubiquitinyl-[E2 ubiquitin-conjugating enzyme]-L-cysteine + [acceptor protein]-L-lysine = [E2 ubiquitin-conjugating enzyme]-L-cysteine + N(6)-ubiquitinyl-[acceptor protein]-L-lysine.</text>
        <dbReference type="EC" id="2.3.2.27"/>
    </reaction>
</comment>
<dbReference type="STRING" id="71784.A0A1Y2BDA8"/>
<evidence type="ECO:0000313" key="13">
    <source>
        <dbReference type="EMBL" id="ORY32811.1"/>
    </source>
</evidence>
<dbReference type="FunCoup" id="A0A1Y2BDA8">
    <property type="interactions" value="899"/>
</dbReference>
<feature type="region of interest" description="Disordered" evidence="11">
    <location>
        <begin position="1"/>
        <end position="119"/>
    </location>
</feature>
<comment type="subcellular location">
    <subcellularLocation>
        <location evidence="3">Cytoplasm</location>
    </subcellularLocation>
    <subcellularLocation>
        <location evidence="2">Nucleus</location>
    </subcellularLocation>
</comment>
<dbReference type="FunFam" id="3.30.40.10:FF:000055">
    <property type="entry name" value="Ubiquitin conjugation factor e4 a"/>
    <property type="match status" value="1"/>
</dbReference>
<evidence type="ECO:0000256" key="2">
    <source>
        <dbReference type="ARBA" id="ARBA00004123"/>
    </source>
</evidence>
<organism evidence="13 14">
    <name type="scientific">Naematelia encephala</name>
    <dbReference type="NCBI Taxonomy" id="71784"/>
    <lineage>
        <taxon>Eukaryota</taxon>
        <taxon>Fungi</taxon>
        <taxon>Dikarya</taxon>
        <taxon>Basidiomycota</taxon>
        <taxon>Agaricomycotina</taxon>
        <taxon>Tremellomycetes</taxon>
        <taxon>Tremellales</taxon>
        <taxon>Naemateliaceae</taxon>
        <taxon>Naematelia</taxon>
    </lineage>
</organism>
<comment type="caution">
    <text evidence="13">The sequence shown here is derived from an EMBL/GenBank/DDBJ whole genome shotgun (WGS) entry which is preliminary data.</text>
</comment>
<reference evidence="13 14" key="1">
    <citation type="submission" date="2016-07" db="EMBL/GenBank/DDBJ databases">
        <title>Pervasive Adenine N6-methylation of Active Genes in Fungi.</title>
        <authorList>
            <consortium name="DOE Joint Genome Institute"/>
            <person name="Mondo S.J."/>
            <person name="Dannebaum R.O."/>
            <person name="Kuo R.C."/>
            <person name="Labutti K."/>
            <person name="Haridas S."/>
            <person name="Kuo A."/>
            <person name="Salamov A."/>
            <person name="Ahrendt S.R."/>
            <person name="Lipzen A."/>
            <person name="Sullivan W."/>
            <person name="Andreopoulos W.B."/>
            <person name="Clum A."/>
            <person name="Lindquist E."/>
            <person name="Daum C."/>
            <person name="Ramamoorthy G.K."/>
            <person name="Gryganskyi A."/>
            <person name="Culley D."/>
            <person name="Magnuson J.K."/>
            <person name="James T.Y."/>
            <person name="O'Malley M.A."/>
            <person name="Stajich J.E."/>
            <person name="Spatafora J.W."/>
            <person name="Visel A."/>
            <person name="Grigoriev I.V."/>
        </authorList>
    </citation>
    <scope>NUCLEOTIDE SEQUENCE [LARGE SCALE GENOMIC DNA]</scope>
    <source>
        <strain evidence="13 14">68-887.2</strain>
    </source>
</reference>
<evidence type="ECO:0000313" key="14">
    <source>
        <dbReference type="Proteomes" id="UP000193986"/>
    </source>
</evidence>
<keyword evidence="8" id="KW-0808">Transferase</keyword>
<dbReference type="GO" id="GO:0034450">
    <property type="term" value="F:ubiquitin-ubiquitin ligase activity"/>
    <property type="evidence" value="ECO:0007669"/>
    <property type="project" value="InterPro"/>
</dbReference>
<evidence type="ECO:0000256" key="4">
    <source>
        <dbReference type="ARBA" id="ARBA00004906"/>
    </source>
</evidence>
<dbReference type="InterPro" id="IPR003613">
    <property type="entry name" value="Ubox_domain"/>
</dbReference>
<dbReference type="Proteomes" id="UP000193986">
    <property type="component" value="Unassembled WGS sequence"/>
</dbReference>
<proteinExistence type="inferred from homology"/>
<dbReference type="SMART" id="SM00504">
    <property type="entry name" value="Ubox"/>
    <property type="match status" value="1"/>
</dbReference>
<dbReference type="GO" id="GO:0000151">
    <property type="term" value="C:ubiquitin ligase complex"/>
    <property type="evidence" value="ECO:0007669"/>
    <property type="project" value="InterPro"/>
</dbReference>
<evidence type="ECO:0000256" key="8">
    <source>
        <dbReference type="ARBA" id="ARBA00022679"/>
    </source>
</evidence>
<keyword evidence="14" id="KW-1185">Reference proteome</keyword>
<dbReference type="InterPro" id="IPR045132">
    <property type="entry name" value="UBE4"/>
</dbReference>
<sequence length="1151" mass="128977">MSEGDSAMSDAEKMRLKRLARLGGPSSASPSPVPQPPDQQQHQVQQKDESSPRPPAAAASRLLSTPTSGPSTSTSRSETTPQPSRTATPSAKRPARRLSPVRPQEPIGPRIVGSTSQSTKPAISYADWEVNKIAAVFSVALDRQAAERSDWRLCWLKSLAQEIKEEEPAHPLRTSIDLVDRLLVARLSLEPSAMAASDDPDVMTILAGLPTDETVFEYLTGCWKRLYAANREISRIAFSPAEKTEWQSSFTKMKSLIISYCGMTLEDPTMFPQPDRPTGPAEFLPILLSLAPATSNSTDPLTSTGITLQAAARPPLSAEDLPLFLADLAAGFETSQLADVISPTLSLFFQEWFKITPTPDLLGIHWRQWLAAMSILVQNKTIAALLPNLPIWIAPGVTAAKIEWQSLLGPLTRLSVYPREFVSNDSLTNAESPQPEIWKAYFSDPTDRKVADIDANKSNLRHTLGALHDSLFKIYNAIVRSSPQSREKILDFFATIIHLNEKRAGMRVDPRTVSSDGFMTNTHAILLKLFEPVMDVSYSKIDKVDPNYFRLSKRLDITEETKIKATKEEADEYYGNGGMDIDTPPHFISDLFFLLNASQHLGINKTIGNRVKAEKNITDFEKDLRRAEAARGEWAGNPAMEAQGEAAIQKLKNDIATLHASIHAYDTQLLDPAFTRLNVTFTCFLMTWLVRLVDPKHQHPAVPIVLPLPSEAPLQFRMLPEYLFENVAEYLDFLAHHDLDALMDPDKDTLITFVLTFLAPGYVNNPFLKAKLVSVLAGGLYPAGYYRRGTLFDRLSLHPLSTTYLMPTLIRFFIDVEMTGGHTQFWDKFSFRRDISRVFKSMWENPLHREAFVKSRRDDFDQFIKFINMLMSDTTFHLEESLSSLSKIHSFQALKDDKAGWDAMPQNEQEDITSQLRQEESSAPFHTQMGLDHIKLIRDFTATTVEPFVTAEIVDRLAATLNENLVNLVGPKMQELRVANPEKLAFKPKDLLASIAQIYLNLGQEPDFIRAVANDGRSYSKSLFEKFARILKNRAIMTDPEVAQVISFTQKVEDMKATIMIEDEREIPDEFLDPLLSTLMRDPVILPVSRVTVDRSTIRTVLLSKELDPFNNVPLKLEDCIPDTELKAKIDAWAAEGNAKPAEGVMEVDQL</sequence>